<dbReference type="RefSeq" id="WP_062195818.1">
    <property type="nucleotide sequence ID" value="NZ_DF967966.1"/>
</dbReference>
<proteinExistence type="predicted"/>
<dbReference type="Proteomes" id="UP000264141">
    <property type="component" value="Unassembled WGS sequence"/>
</dbReference>
<accession>A0A3D1JFG9</accession>
<evidence type="ECO:0000313" key="2">
    <source>
        <dbReference type="EMBL" id="HCE17341.1"/>
    </source>
</evidence>
<evidence type="ECO:0000313" key="4">
    <source>
        <dbReference type="Proteomes" id="UP000264141"/>
    </source>
</evidence>
<sequence length="388" mass="41677">MPNLSRRSSIFILFSVLLLVGQACVLGSQASTPDSAAPASPRAGTATPVIRTLPSATTDPASRCPTPSGATSLFLSRENGFCFLYPSDYPIQPDGLRPEEAFSILGPHEPGDFMEPVALVLGISYNGPADGLTSAAYAERWFQLYTAGSEASYEPSSARMDGQEAVILSNLPGFPARKAAFVVANGIKYQISLSPQPEASAILAEDATHLWETVTGSLVFFPPENDRVTVRADEVCPSPTADTALYRNDLEGYCFLYPASFQPDPALPGRVEGGPVVLNHPDFGEVRISLTLGTMGVFPGKTPRQVIEMRDGGIESLSEITIGGYPAVTFRNTEGPWASRQALILVHDAAYTIVAQPDEPAAYATEFPYFNQLWDTVVGSLAFFTPWR</sequence>
<protein>
    <submittedName>
        <fullName evidence="2">Uncharacterized protein</fullName>
    </submittedName>
</protein>
<dbReference type="EMBL" id="DPBP01000024">
    <property type="protein sequence ID" value="HCE17341.1"/>
    <property type="molecule type" value="Genomic_DNA"/>
</dbReference>
<dbReference type="AlphaFoldDB" id="A0A3D1JFG9"/>
<dbReference type="PROSITE" id="PS51257">
    <property type="entry name" value="PROKAR_LIPOPROTEIN"/>
    <property type="match status" value="1"/>
</dbReference>
<evidence type="ECO:0000313" key="3">
    <source>
        <dbReference type="Proteomes" id="UP000253922"/>
    </source>
</evidence>
<gene>
    <name evidence="1" type="ORF">ATHL_03212</name>
    <name evidence="2" type="ORF">DEQ80_05740</name>
</gene>
<evidence type="ECO:0000313" key="1">
    <source>
        <dbReference type="EMBL" id="GAP08310.1"/>
    </source>
</evidence>
<reference evidence="2 4" key="3">
    <citation type="journal article" date="2018" name="Nat. Biotechnol.">
        <title>A standardized bacterial taxonomy based on genome phylogeny substantially revises the tree of life.</title>
        <authorList>
            <person name="Parks D.H."/>
            <person name="Chuvochina M."/>
            <person name="Waite D.W."/>
            <person name="Rinke C."/>
            <person name="Skarshewski A."/>
            <person name="Chaumeil P.A."/>
            <person name="Hugenholtz P."/>
        </authorList>
    </citation>
    <scope>NUCLEOTIDE SEQUENCE [LARGE SCALE GENOMIC DNA]</scope>
    <source>
        <strain evidence="2">UBA8781</strain>
    </source>
</reference>
<dbReference type="EMBL" id="DF967966">
    <property type="protein sequence ID" value="GAP08310.1"/>
    <property type="molecule type" value="Genomic_DNA"/>
</dbReference>
<reference evidence="3" key="2">
    <citation type="submission" date="2015-07" db="EMBL/GenBank/DDBJ databases">
        <title>Draft Genome Sequences of Anaerolinea thermolimosa IMO-1, Bellilinea caldifistulae GOMI-1, Leptolinea tardivitalis YMTK-2, Levilinea saccharolytica KIBI-1,Longilinea arvoryzae KOME-1, Previously Described as Members of the Anaerolineaceae (Chloroflexi).</title>
        <authorList>
            <person name="Sekiguchi Y."/>
            <person name="Ohashi A."/>
            <person name="Matsuura N."/>
            <person name="Tourlousse M.D."/>
        </authorList>
    </citation>
    <scope>NUCLEOTIDE SEQUENCE [LARGE SCALE GENOMIC DNA]</scope>
    <source>
        <strain evidence="3">IMO-1</strain>
    </source>
</reference>
<reference evidence="1" key="1">
    <citation type="journal article" date="2015" name="Genome Announc.">
        <title>Draft Genome Sequences of Anaerolinea thermolimosa IMO-1, Bellilinea caldifistulae GOMI-1, Leptolinea tardivitalis YMTK-2, Levilinea saccharolytica KIBI-1, Longilinea arvoryzae KOME-1, Previously Described as Members of the Class Anaerolineae (Chloroflexi).</title>
        <authorList>
            <person name="Matsuura N."/>
            <person name="Tourlousse M.D."/>
            <person name="Ohashi A."/>
            <person name="Hugenholtz P."/>
            <person name="Sekiguchi Y."/>
        </authorList>
    </citation>
    <scope>NUCLEOTIDE SEQUENCE</scope>
    <source>
        <strain evidence="1">IMO-1</strain>
    </source>
</reference>
<keyword evidence="3" id="KW-1185">Reference proteome</keyword>
<dbReference type="Proteomes" id="UP000253922">
    <property type="component" value="Unassembled WGS sequence"/>
</dbReference>
<organism evidence="2 4">
    <name type="scientific">Anaerolinea thermolimosa</name>
    <dbReference type="NCBI Taxonomy" id="229919"/>
    <lineage>
        <taxon>Bacteria</taxon>
        <taxon>Bacillati</taxon>
        <taxon>Chloroflexota</taxon>
        <taxon>Anaerolineae</taxon>
        <taxon>Anaerolineales</taxon>
        <taxon>Anaerolineaceae</taxon>
        <taxon>Anaerolinea</taxon>
    </lineage>
</organism>
<name>A0A3D1JFG9_9CHLR</name>